<keyword evidence="2" id="KW-0813">Transport</keyword>
<feature type="transmembrane region" description="Helical" evidence="11">
    <location>
        <begin position="18"/>
        <end position="40"/>
    </location>
</feature>
<evidence type="ECO:0000256" key="9">
    <source>
        <dbReference type="ARBA" id="ARBA00023303"/>
    </source>
</evidence>
<dbReference type="CDD" id="cd00400">
    <property type="entry name" value="Voltage_gated_ClC"/>
    <property type="match status" value="1"/>
</dbReference>
<dbReference type="PRINTS" id="PR00762">
    <property type="entry name" value="CLCHANNEL"/>
</dbReference>
<dbReference type="Proteomes" id="UP000093080">
    <property type="component" value="Unassembled WGS sequence"/>
</dbReference>
<dbReference type="Gene3D" id="3.10.580.10">
    <property type="entry name" value="CBS-domain"/>
    <property type="match status" value="2"/>
</dbReference>
<dbReference type="InterPro" id="IPR000644">
    <property type="entry name" value="CBS_dom"/>
</dbReference>
<dbReference type="PATRIC" id="fig|1156395.6.peg.1575"/>
<feature type="domain" description="CBS" evidence="12">
    <location>
        <begin position="464"/>
        <end position="522"/>
    </location>
</feature>
<dbReference type="GO" id="GO:0005254">
    <property type="term" value="F:chloride channel activity"/>
    <property type="evidence" value="ECO:0007669"/>
    <property type="project" value="UniProtKB-KW"/>
</dbReference>
<dbReference type="InterPro" id="IPR046342">
    <property type="entry name" value="CBS_dom_sf"/>
</dbReference>
<evidence type="ECO:0000256" key="8">
    <source>
        <dbReference type="ARBA" id="ARBA00023214"/>
    </source>
</evidence>
<evidence type="ECO:0000313" key="13">
    <source>
        <dbReference type="EMBL" id="OCC15075.1"/>
    </source>
</evidence>
<dbReference type="InterPro" id="IPR001807">
    <property type="entry name" value="ClC"/>
</dbReference>
<keyword evidence="14" id="KW-1185">Reference proteome</keyword>
<evidence type="ECO:0000256" key="11">
    <source>
        <dbReference type="SAM" id="Phobius"/>
    </source>
</evidence>
<keyword evidence="4 11" id="KW-1133">Transmembrane helix</keyword>
<keyword evidence="6 11" id="KW-0472">Membrane</keyword>
<feature type="transmembrane region" description="Helical" evidence="11">
    <location>
        <begin position="171"/>
        <end position="189"/>
    </location>
</feature>
<evidence type="ECO:0000256" key="4">
    <source>
        <dbReference type="ARBA" id="ARBA00022989"/>
    </source>
</evidence>
<keyword evidence="8" id="KW-0868">Chloride</keyword>
<proteinExistence type="predicted"/>
<accession>A0A1B9F5I7</accession>
<dbReference type="STRING" id="1156395.DBT_1561"/>
<organism evidence="13 14">
    <name type="scientific">Dissulfuribacter thermophilus</name>
    <dbReference type="NCBI Taxonomy" id="1156395"/>
    <lineage>
        <taxon>Bacteria</taxon>
        <taxon>Pseudomonadati</taxon>
        <taxon>Thermodesulfobacteriota</taxon>
        <taxon>Dissulfuribacteria</taxon>
        <taxon>Dissulfuribacterales</taxon>
        <taxon>Dissulfuribacteraceae</taxon>
        <taxon>Dissulfuribacter</taxon>
    </lineage>
</organism>
<feature type="transmembrane region" description="Helical" evidence="11">
    <location>
        <begin position="209"/>
        <end position="230"/>
    </location>
</feature>
<dbReference type="PANTHER" id="PTHR43427">
    <property type="entry name" value="CHLORIDE CHANNEL PROTEIN CLC-E"/>
    <property type="match status" value="1"/>
</dbReference>
<evidence type="ECO:0000259" key="12">
    <source>
        <dbReference type="PROSITE" id="PS51371"/>
    </source>
</evidence>
<feature type="transmembrane region" description="Helical" evidence="11">
    <location>
        <begin position="347"/>
        <end position="366"/>
    </location>
</feature>
<evidence type="ECO:0000256" key="2">
    <source>
        <dbReference type="ARBA" id="ARBA00022448"/>
    </source>
</evidence>
<gene>
    <name evidence="13" type="ORF">DBT_1561</name>
</gene>
<feature type="domain" description="CBS" evidence="12">
    <location>
        <begin position="531"/>
        <end position="589"/>
    </location>
</feature>
<keyword evidence="7" id="KW-0869">Chloride channel</keyword>
<comment type="subcellular location">
    <subcellularLocation>
        <location evidence="1">Membrane</location>
        <topology evidence="1">Multi-pass membrane protein</topology>
    </subcellularLocation>
</comment>
<dbReference type="RefSeq" id="WP_067618771.1">
    <property type="nucleotide sequence ID" value="NZ_MAGO01000007.1"/>
</dbReference>
<dbReference type="SUPFAM" id="SSF81340">
    <property type="entry name" value="Clc chloride channel"/>
    <property type="match status" value="1"/>
</dbReference>
<evidence type="ECO:0000256" key="7">
    <source>
        <dbReference type="ARBA" id="ARBA00023173"/>
    </source>
</evidence>
<reference evidence="13 14" key="1">
    <citation type="submission" date="2016-06" db="EMBL/GenBank/DDBJ databases">
        <title>Respiratory ammonification of nitrate coupled to the oxidation of elemental sulfur in deep-sea autotrophic thermophilic bacteria.</title>
        <authorList>
            <person name="Slobodkina G.B."/>
            <person name="Mardanov A.V."/>
            <person name="Ravin N.V."/>
            <person name="Frolova A.A."/>
            <person name="Viryasiv M.B."/>
            <person name="Chernyh N.A."/>
            <person name="Bonch-Osmolovskaya E.A."/>
            <person name="Slobodkin A.I."/>
        </authorList>
    </citation>
    <scope>NUCLEOTIDE SEQUENCE [LARGE SCALE GENOMIC DNA]</scope>
    <source>
        <strain evidence="13 14">S69</strain>
    </source>
</reference>
<feature type="transmembrane region" description="Helical" evidence="11">
    <location>
        <begin position="409"/>
        <end position="427"/>
    </location>
</feature>
<dbReference type="SUPFAM" id="SSF54631">
    <property type="entry name" value="CBS-domain pair"/>
    <property type="match status" value="1"/>
</dbReference>
<keyword evidence="10" id="KW-0129">CBS domain</keyword>
<dbReference type="AlphaFoldDB" id="A0A1B9F5I7"/>
<protein>
    <submittedName>
        <fullName evidence="13">Chloride channel protein</fullName>
    </submittedName>
</protein>
<evidence type="ECO:0000256" key="10">
    <source>
        <dbReference type="PROSITE-ProRule" id="PRU00703"/>
    </source>
</evidence>
<feature type="transmembrane region" description="Helical" evidence="11">
    <location>
        <begin position="378"/>
        <end position="403"/>
    </location>
</feature>
<sequence length="604" mass="65977">MKLNEITIKDPAKKAGKWFFLCIVTGLLAGLGAIVLYALLNFGHSFFLEHLIGLDLPHPQGEHPIFHFPPRPFSPLLLLIIPTVGGLISGLLVAKFCPEAGGHGTDAAIVAYHRNNGKINIKVPLVKTVASFFTLGTGGSGGSEGPICQIGAGIGSTLAQKLKLSNREMRILMAAGLGAGIGSIFRAPLTGALFASEILYKESEFEADVIIPTAIASVVGYSLFCTVFGWGSLFHAEDFPFRNALELGPYTVLAFALVPFVILFVKCFWGFHDFFQKLNIPLWIKPAIGALLTGILGLFIPQVIGFSYGFVQEALNHHVSIYLLLVVALAKILATSFSIGSGGSGGVFGPSVVIGGCVGGAVGMAFHNILPGIVTESAPFVIVGMAGFLAGSSNVPITAIIVVSEITSSYHLLLPSMLVCSLCFFLCKRWNLYRAQEPNKVASPAHRGEFFTNILEDIKVKDIFNPRKVYAVIPEDMNFSQFCKFFSKTEQHYFPVVDKNGKLSGIFSINDIRHCIFAEDLSHIVIMRDVARKDVIKTTPSEDVNTLLKKFTIRNIDQIPVVSDDDPGEFLGMISRREVIDFYNRRIEKIQRESQEKQERYIPF</sequence>
<dbReference type="CDD" id="cd04613">
    <property type="entry name" value="CBS_pair_voltage-gated_CLC_bac"/>
    <property type="match status" value="1"/>
</dbReference>
<dbReference type="InterPro" id="IPR014743">
    <property type="entry name" value="Cl-channel_core"/>
</dbReference>
<evidence type="ECO:0000256" key="1">
    <source>
        <dbReference type="ARBA" id="ARBA00004141"/>
    </source>
</evidence>
<feature type="transmembrane region" description="Helical" evidence="11">
    <location>
        <begin position="283"/>
        <end position="309"/>
    </location>
</feature>
<dbReference type="PANTHER" id="PTHR43427:SF6">
    <property type="entry name" value="CHLORIDE CHANNEL PROTEIN CLC-E"/>
    <property type="match status" value="1"/>
</dbReference>
<dbReference type="Gene3D" id="1.10.3080.10">
    <property type="entry name" value="Clc chloride channel"/>
    <property type="match status" value="1"/>
</dbReference>
<feature type="transmembrane region" description="Helical" evidence="11">
    <location>
        <begin position="250"/>
        <end position="271"/>
    </location>
</feature>
<dbReference type="InterPro" id="IPR050368">
    <property type="entry name" value="ClC-type_chloride_channel"/>
</dbReference>
<evidence type="ECO:0000256" key="6">
    <source>
        <dbReference type="ARBA" id="ARBA00023136"/>
    </source>
</evidence>
<feature type="transmembrane region" description="Helical" evidence="11">
    <location>
        <begin position="321"/>
        <end position="341"/>
    </location>
</feature>
<dbReference type="Pfam" id="PF00571">
    <property type="entry name" value="CBS"/>
    <property type="match status" value="2"/>
</dbReference>
<keyword evidence="9" id="KW-0407">Ion channel</keyword>
<feature type="transmembrane region" description="Helical" evidence="11">
    <location>
        <begin position="73"/>
        <end position="94"/>
    </location>
</feature>
<dbReference type="PROSITE" id="PS51371">
    <property type="entry name" value="CBS"/>
    <property type="match status" value="2"/>
</dbReference>
<evidence type="ECO:0000256" key="5">
    <source>
        <dbReference type="ARBA" id="ARBA00023065"/>
    </source>
</evidence>
<dbReference type="OrthoDB" id="9767361at2"/>
<keyword evidence="5" id="KW-0406">Ion transport</keyword>
<keyword evidence="3 11" id="KW-0812">Transmembrane</keyword>
<evidence type="ECO:0000313" key="14">
    <source>
        <dbReference type="Proteomes" id="UP000093080"/>
    </source>
</evidence>
<name>A0A1B9F5I7_9BACT</name>
<dbReference type="GO" id="GO:0034707">
    <property type="term" value="C:chloride channel complex"/>
    <property type="evidence" value="ECO:0007669"/>
    <property type="project" value="UniProtKB-KW"/>
</dbReference>
<dbReference type="FunFam" id="1.10.3080.10:FF:000018">
    <property type="entry name" value="Chloride transporter, ClC family"/>
    <property type="match status" value="1"/>
</dbReference>
<dbReference type="Pfam" id="PF00654">
    <property type="entry name" value="Voltage_CLC"/>
    <property type="match status" value="1"/>
</dbReference>
<dbReference type="SMART" id="SM00116">
    <property type="entry name" value="CBS"/>
    <property type="match status" value="2"/>
</dbReference>
<comment type="caution">
    <text evidence="13">The sequence shown here is derived from an EMBL/GenBank/DDBJ whole genome shotgun (WGS) entry which is preliminary data.</text>
</comment>
<dbReference type="EMBL" id="MAGO01000007">
    <property type="protein sequence ID" value="OCC15075.1"/>
    <property type="molecule type" value="Genomic_DNA"/>
</dbReference>
<evidence type="ECO:0000256" key="3">
    <source>
        <dbReference type="ARBA" id="ARBA00022692"/>
    </source>
</evidence>